<name>A0A0B6ZNT5_9EUPU</name>
<feature type="transmembrane region" description="Helical" evidence="1">
    <location>
        <begin position="107"/>
        <end position="130"/>
    </location>
</feature>
<keyword evidence="1" id="KW-0472">Membrane</keyword>
<protein>
    <submittedName>
        <fullName evidence="2">Uncharacterized protein</fullName>
    </submittedName>
</protein>
<keyword evidence="1" id="KW-1133">Transmembrane helix</keyword>
<dbReference type="AlphaFoldDB" id="A0A0B6ZNT5"/>
<accession>A0A0B6ZNT5</accession>
<evidence type="ECO:0000256" key="1">
    <source>
        <dbReference type="SAM" id="Phobius"/>
    </source>
</evidence>
<organism evidence="2">
    <name type="scientific">Arion vulgaris</name>
    <dbReference type="NCBI Taxonomy" id="1028688"/>
    <lineage>
        <taxon>Eukaryota</taxon>
        <taxon>Metazoa</taxon>
        <taxon>Spiralia</taxon>
        <taxon>Lophotrochozoa</taxon>
        <taxon>Mollusca</taxon>
        <taxon>Gastropoda</taxon>
        <taxon>Heterobranchia</taxon>
        <taxon>Euthyneura</taxon>
        <taxon>Panpulmonata</taxon>
        <taxon>Eupulmonata</taxon>
        <taxon>Stylommatophora</taxon>
        <taxon>Helicina</taxon>
        <taxon>Arionoidea</taxon>
        <taxon>Arionidae</taxon>
        <taxon>Arion</taxon>
    </lineage>
</organism>
<proteinExistence type="predicted"/>
<gene>
    <name evidence="2" type="primary">ORF70041</name>
</gene>
<dbReference type="EMBL" id="HACG01022515">
    <property type="protein sequence ID" value="CEK69380.1"/>
    <property type="molecule type" value="Transcribed_RNA"/>
</dbReference>
<reference evidence="2" key="1">
    <citation type="submission" date="2014-12" db="EMBL/GenBank/DDBJ databases">
        <title>Insight into the proteome of Arion vulgaris.</title>
        <authorList>
            <person name="Aradska J."/>
            <person name="Bulat T."/>
            <person name="Smidak R."/>
            <person name="Sarate P."/>
            <person name="Gangsoo J."/>
            <person name="Sialana F."/>
            <person name="Bilban M."/>
            <person name="Lubec G."/>
        </authorList>
    </citation>
    <scope>NUCLEOTIDE SEQUENCE</scope>
    <source>
        <tissue evidence="2">Skin</tissue>
    </source>
</reference>
<keyword evidence="1" id="KW-0812">Transmembrane</keyword>
<sequence length="287" mass="32630">MSGPTLEDVSKAFCPDNKPYKCLPYGMCYNQESYCSNVSRTIESCFPEGLLRNEIDLLAWCTVGDFGKTAIFPHKSCLYACHHRFRSPQLTTTQQNPPSTELPHTGLLVFVIVLVSWLVSGVVVCNFVLFRKVFQGTAPKVPQLNLLKYFTCMGGQASRSSRIIAQVDDPYTEQDELFELQPLSARERSKNSSDESFKIVTEKSEHSAKEKLQVVVDDHDVDRRLHTSLIQQRRHSEAADVLFVNMNHRIAEVSNSNSEQSLTEDIDLSRANEYKCFDQDGKQVWHE</sequence>
<evidence type="ECO:0000313" key="2">
    <source>
        <dbReference type="EMBL" id="CEK69380.1"/>
    </source>
</evidence>